<dbReference type="InterPro" id="IPR001012">
    <property type="entry name" value="UBX_dom"/>
</dbReference>
<evidence type="ECO:0000313" key="3">
    <source>
        <dbReference type="EMBL" id="VDM03847.1"/>
    </source>
</evidence>
<reference evidence="3 4" key="2">
    <citation type="submission" date="2018-11" db="EMBL/GenBank/DDBJ databases">
        <authorList>
            <consortium name="Pathogen Informatics"/>
        </authorList>
    </citation>
    <scope>NUCLEOTIDE SEQUENCE [LARGE SCALE GENOMIC DNA]</scope>
    <source>
        <strain evidence="3 4">NST_G2</strain>
    </source>
</reference>
<keyword evidence="4" id="KW-1185">Reference proteome</keyword>
<name>A0A183TLW3_SCHSO</name>
<sequence length="214" mass="23551">MSCFRGPYQWKWQSVNALASRDARLLSSKQTEDNALKTPGDRSKRKSSAAARLQPKGQSDQQRQPRASTLRAVPNPPVAPLPPAGRQPTKLPSAPPPAATLSKYAPLPGILRPSTQTKLSTNPTDCIEPLDLALRLPDGLRVQVKAHPQEVLSSMITNTVARWRPSMRQAWSPDSLRCLLPADGPRQRVVEDMNQTLSFLAIVNRSLLILQTTN</sequence>
<feature type="compositionally biased region" description="Polar residues" evidence="1">
    <location>
        <begin position="56"/>
        <end position="67"/>
    </location>
</feature>
<dbReference type="EMBL" id="UYSU01042548">
    <property type="protein sequence ID" value="VDM03847.1"/>
    <property type="molecule type" value="Genomic_DNA"/>
</dbReference>
<dbReference type="OrthoDB" id="6251000at2759"/>
<dbReference type="Proteomes" id="UP000275846">
    <property type="component" value="Unassembled WGS sequence"/>
</dbReference>
<evidence type="ECO:0000259" key="2">
    <source>
        <dbReference type="PROSITE" id="PS50033"/>
    </source>
</evidence>
<feature type="region of interest" description="Disordered" evidence="1">
    <location>
        <begin position="25"/>
        <end position="107"/>
    </location>
</feature>
<organism evidence="5">
    <name type="scientific">Schistocephalus solidus</name>
    <name type="common">Tapeworm</name>
    <dbReference type="NCBI Taxonomy" id="70667"/>
    <lineage>
        <taxon>Eukaryota</taxon>
        <taxon>Metazoa</taxon>
        <taxon>Spiralia</taxon>
        <taxon>Lophotrochozoa</taxon>
        <taxon>Platyhelminthes</taxon>
        <taxon>Cestoda</taxon>
        <taxon>Eucestoda</taxon>
        <taxon>Diphyllobothriidea</taxon>
        <taxon>Diphyllobothriidae</taxon>
        <taxon>Schistocephalus</taxon>
    </lineage>
</organism>
<protein>
    <submittedName>
        <fullName evidence="5">UBX domain-containing protein</fullName>
    </submittedName>
</protein>
<gene>
    <name evidence="3" type="ORF">SSLN_LOCUS17461</name>
</gene>
<evidence type="ECO:0000313" key="5">
    <source>
        <dbReference type="WBParaSite" id="SSLN_0001812501-mRNA-1"/>
    </source>
</evidence>
<feature type="compositionally biased region" description="Basic and acidic residues" evidence="1">
    <location>
        <begin position="30"/>
        <end position="42"/>
    </location>
</feature>
<proteinExistence type="predicted"/>
<feature type="compositionally biased region" description="Pro residues" evidence="1">
    <location>
        <begin position="74"/>
        <end position="85"/>
    </location>
</feature>
<dbReference type="AlphaFoldDB" id="A0A183TLW3"/>
<feature type="domain" description="UBX" evidence="2">
    <location>
        <begin position="132"/>
        <end position="210"/>
    </location>
</feature>
<evidence type="ECO:0000313" key="4">
    <source>
        <dbReference type="Proteomes" id="UP000275846"/>
    </source>
</evidence>
<accession>A0A183TLW3</accession>
<reference evidence="5" key="1">
    <citation type="submission" date="2016-06" db="UniProtKB">
        <authorList>
            <consortium name="WormBaseParasite"/>
        </authorList>
    </citation>
    <scope>IDENTIFICATION</scope>
</reference>
<dbReference type="WBParaSite" id="SSLN_0001812501-mRNA-1">
    <property type="protein sequence ID" value="SSLN_0001812501-mRNA-1"/>
    <property type="gene ID" value="SSLN_0001812501"/>
</dbReference>
<evidence type="ECO:0000256" key="1">
    <source>
        <dbReference type="SAM" id="MobiDB-lite"/>
    </source>
</evidence>
<dbReference type="PROSITE" id="PS50033">
    <property type="entry name" value="UBX"/>
    <property type="match status" value="1"/>
</dbReference>